<evidence type="ECO:0000259" key="4">
    <source>
        <dbReference type="Pfam" id="PF20033"/>
    </source>
</evidence>
<accession>A0A560G5J8</accession>
<dbReference type="PANTHER" id="PTHR24134">
    <property type="entry name" value="ANKYRIN REPEAT-CONTAINING PROTEIN DDB_G0279043"/>
    <property type="match status" value="1"/>
</dbReference>
<comment type="caution">
    <text evidence="5">The sequence shown here is derived from an EMBL/GenBank/DDBJ whole genome shotgun (WGS) entry which is preliminary data.</text>
</comment>
<dbReference type="SUPFAM" id="SSF48403">
    <property type="entry name" value="Ankyrin repeat"/>
    <property type="match status" value="1"/>
</dbReference>
<feature type="signal peptide" evidence="3">
    <location>
        <begin position="1"/>
        <end position="32"/>
    </location>
</feature>
<dbReference type="EMBL" id="VITO01000004">
    <property type="protein sequence ID" value="TWB29101.1"/>
    <property type="molecule type" value="Genomic_DNA"/>
</dbReference>
<gene>
    <name evidence="5" type="ORF">FBZ88_104267</name>
</gene>
<dbReference type="RefSeq" id="WP_186464275.1">
    <property type="nucleotide sequence ID" value="NZ_VITO01000004.1"/>
</dbReference>
<dbReference type="InterPro" id="IPR045497">
    <property type="entry name" value="DUF6438"/>
</dbReference>
<keyword evidence="2" id="KW-0040">ANK repeat</keyword>
<dbReference type="Gene3D" id="1.25.40.20">
    <property type="entry name" value="Ankyrin repeat-containing domain"/>
    <property type="match status" value="1"/>
</dbReference>
<name>A0A560G5J8_9PROT</name>
<proteinExistence type="predicted"/>
<evidence type="ECO:0000256" key="3">
    <source>
        <dbReference type="SAM" id="SignalP"/>
    </source>
</evidence>
<evidence type="ECO:0000313" key="5">
    <source>
        <dbReference type="EMBL" id="TWB29101.1"/>
    </source>
</evidence>
<organism evidence="5 6">
    <name type="scientific">Nitrospirillum amazonense</name>
    <dbReference type="NCBI Taxonomy" id="28077"/>
    <lineage>
        <taxon>Bacteria</taxon>
        <taxon>Pseudomonadati</taxon>
        <taxon>Pseudomonadota</taxon>
        <taxon>Alphaproteobacteria</taxon>
        <taxon>Rhodospirillales</taxon>
        <taxon>Azospirillaceae</taxon>
        <taxon>Nitrospirillum</taxon>
    </lineage>
</organism>
<evidence type="ECO:0000256" key="1">
    <source>
        <dbReference type="ARBA" id="ARBA00022737"/>
    </source>
</evidence>
<feature type="chain" id="PRO_5022029619" description="DUF6438 domain-containing protein" evidence="3">
    <location>
        <begin position="33"/>
        <end position="453"/>
    </location>
</feature>
<dbReference type="PANTHER" id="PTHR24134:SF9">
    <property type="entry name" value="ANKYRIN REPEAT AND SOCS BOX PROTEIN 8"/>
    <property type="match status" value="1"/>
</dbReference>
<keyword evidence="3" id="KW-0732">Signal</keyword>
<keyword evidence="6" id="KW-1185">Reference proteome</keyword>
<evidence type="ECO:0000313" key="6">
    <source>
        <dbReference type="Proteomes" id="UP000316545"/>
    </source>
</evidence>
<sequence>MKQLPRASALPFRWFSAAGLLLLALAGIPARAAPEPQPFPALDAGKLRITLTRLGCGMGRCPQYSVVIEGSGRVIFDGGGDLPPGQRFPTVAYRRPPFFSSDVLVPGRQEDHVPREAVAALARRFEDAHFFDLADSYVAMVSDQPRHSLTLETDKGTKHIEDYAGTMVGMPAVVRTLEDEVDRVANTARWVEGAPGLVEWLAATGFDFTSVSAAAIALHGPDVPPTETLLDMIDRGLPLETVTKGRDGQSDSLLGLDLLRDAMEEGRAPVFKRLTAAGWLARLRPGEANHLFARWAAGCDPALAEAAVAAGISVDAVTVAEPSRQNVGGQTALASLQSFRWKSRDARLAAAKRLLALGANPNHRDRRGRTPLFEADDLDMVETLLANGADATIRDENGLGPIFATWNDAIAIRLLQAGASPEGRDEEGHTLAQRAKIYDMPATAHWLAAHDIQ</sequence>
<dbReference type="AlphaFoldDB" id="A0A560G5J8"/>
<dbReference type="InterPro" id="IPR036770">
    <property type="entry name" value="Ankyrin_rpt-contain_sf"/>
</dbReference>
<dbReference type="Pfam" id="PF20033">
    <property type="entry name" value="DUF6438"/>
    <property type="match status" value="1"/>
</dbReference>
<keyword evidence="1" id="KW-0677">Repeat</keyword>
<reference evidence="5 6" key="1">
    <citation type="submission" date="2019-06" db="EMBL/GenBank/DDBJ databases">
        <title>Genomic Encyclopedia of Type Strains, Phase IV (KMG-V): Genome sequencing to study the core and pangenomes of soil and plant-associated prokaryotes.</title>
        <authorList>
            <person name="Whitman W."/>
        </authorList>
    </citation>
    <scope>NUCLEOTIDE SEQUENCE [LARGE SCALE GENOMIC DNA]</scope>
    <source>
        <strain evidence="5 6">BR 11865</strain>
    </source>
</reference>
<feature type="domain" description="DUF6438" evidence="4">
    <location>
        <begin position="48"/>
        <end position="184"/>
    </location>
</feature>
<evidence type="ECO:0000256" key="2">
    <source>
        <dbReference type="ARBA" id="ARBA00023043"/>
    </source>
</evidence>
<dbReference type="Proteomes" id="UP000316545">
    <property type="component" value="Unassembled WGS sequence"/>
</dbReference>
<protein>
    <recommendedName>
        <fullName evidence="4">DUF6438 domain-containing protein</fullName>
    </recommendedName>
</protein>